<reference evidence="2" key="2">
    <citation type="journal article" date="2021" name="Genome Biol. Evol.">
        <title>Developing a high-quality reference genome for a parasitic bivalve with doubly uniparental inheritance (Bivalvia: Unionida).</title>
        <authorList>
            <person name="Smith C.H."/>
        </authorList>
    </citation>
    <scope>NUCLEOTIDE SEQUENCE</scope>
    <source>
        <strain evidence="2">CHS0354</strain>
        <tissue evidence="2">Mantle</tissue>
    </source>
</reference>
<evidence type="ECO:0000313" key="3">
    <source>
        <dbReference type="Proteomes" id="UP001195483"/>
    </source>
</evidence>
<comment type="caution">
    <text evidence="2">The sequence shown here is derived from an EMBL/GenBank/DDBJ whole genome shotgun (WGS) entry which is preliminary data.</text>
</comment>
<sequence>MAGGAWQPAERSVPAPRRNVETRSPFPRRNIEHPVLTHMPAQASRSDSIVKDGSTTVSENQTLELDALVSLNASTLIAQDIIGRSSGTLKFSLVLTTYRKNRKVTASAERAAMCLGVIKQLVAQASTIILRCVESTPAKGVSEYFPSPDHSYITVPKCLPPRSVSNNVDQSAKYYQNVGELNIDKINLSLITLKSSMAYAKSKTLDLTGNRHEHPIPAEPPLSNMWPVHHQYRFRGAENVLRMANR</sequence>
<feature type="region of interest" description="Disordered" evidence="1">
    <location>
        <begin position="1"/>
        <end position="29"/>
    </location>
</feature>
<reference evidence="2" key="1">
    <citation type="journal article" date="2021" name="Genome Biol. Evol.">
        <title>A High-Quality Reference Genome for a Parasitic Bivalve with Doubly Uniparental Inheritance (Bivalvia: Unionida).</title>
        <authorList>
            <person name="Smith C.H."/>
        </authorList>
    </citation>
    <scope>NUCLEOTIDE SEQUENCE</scope>
    <source>
        <strain evidence="2">CHS0354</strain>
    </source>
</reference>
<organism evidence="2 3">
    <name type="scientific">Potamilus streckersoni</name>
    <dbReference type="NCBI Taxonomy" id="2493646"/>
    <lineage>
        <taxon>Eukaryota</taxon>
        <taxon>Metazoa</taxon>
        <taxon>Spiralia</taxon>
        <taxon>Lophotrochozoa</taxon>
        <taxon>Mollusca</taxon>
        <taxon>Bivalvia</taxon>
        <taxon>Autobranchia</taxon>
        <taxon>Heteroconchia</taxon>
        <taxon>Palaeoheterodonta</taxon>
        <taxon>Unionida</taxon>
        <taxon>Unionoidea</taxon>
        <taxon>Unionidae</taxon>
        <taxon>Ambleminae</taxon>
        <taxon>Lampsilini</taxon>
        <taxon>Potamilus</taxon>
    </lineage>
</organism>
<evidence type="ECO:0000313" key="2">
    <source>
        <dbReference type="EMBL" id="KAK3586420.1"/>
    </source>
</evidence>
<gene>
    <name evidence="2" type="ORF">CHS0354_017064</name>
</gene>
<name>A0AAE0S7W2_9BIVA</name>
<keyword evidence="3" id="KW-1185">Reference proteome</keyword>
<evidence type="ECO:0000256" key="1">
    <source>
        <dbReference type="SAM" id="MobiDB-lite"/>
    </source>
</evidence>
<reference evidence="2" key="3">
    <citation type="submission" date="2023-05" db="EMBL/GenBank/DDBJ databases">
        <authorList>
            <person name="Smith C.H."/>
        </authorList>
    </citation>
    <scope>NUCLEOTIDE SEQUENCE</scope>
    <source>
        <strain evidence="2">CHS0354</strain>
        <tissue evidence="2">Mantle</tissue>
    </source>
</reference>
<dbReference type="EMBL" id="JAEAOA010001047">
    <property type="protein sequence ID" value="KAK3586420.1"/>
    <property type="molecule type" value="Genomic_DNA"/>
</dbReference>
<dbReference type="Proteomes" id="UP001195483">
    <property type="component" value="Unassembled WGS sequence"/>
</dbReference>
<protein>
    <submittedName>
        <fullName evidence="2">Uncharacterized protein</fullName>
    </submittedName>
</protein>
<dbReference type="AlphaFoldDB" id="A0AAE0S7W2"/>
<proteinExistence type="predicted"/>
<accession>A0AAE0S7W2</accession>